<proteinExistence type="predicted"/>
<organism evidence="1 2">
    <name type="scientific">Streblomastix strix</name>
    <dbReference type="NCBI Taxonomy" id="222440"/>
    <lineage>
        <taxon>Eukaryota</taxon>
        <taxon>Metamonada</taxon>
        <taxon>Preaxostyla</taxon>
        <taxon>Oxymonadida</taxon>
        <taxon>Streblomastigidae</taxon>
        <taxon>Streblomastix</taxon>
    </lineage>
</organism>
<accession>A0A5J4WKE7</accession>
<evidence type="ECO:0000313" key="1">
    <source>
        <dbReference type="EMBL" id="KAA6394815.1"/>
    </source>
</evidence>
<sequence>MELKDGTNTAQALSQKPVNIAYKTFRSRQCKKTNAYNKSEVDTLLDDKLNISDQIDAYSKIEDDTLLLLKADKSVLADYVNLGAAQTITGQKQFNKITIANVSKQSKNDAPILLAGGGDMLASSIVNQTELQEVRDIVSGKSKAYVFETQSDLNDWMTIQNNVAKLAIGENFYILDKQEMDYWWDGIDLKVLKTEIFEIINVITAFEVATGGGNAITDISFSGNTLIPAKKINFVSADYDQNISGLKIFTSTIHSVGIQVQNNDNLNVILAGGSVKSIQDINASVDFSNYYNKSQTYSQTECDQKLNLKLNISDNIDAYMKTQDDALLLLKADKTQLIDAYNKTEVDALLNDKLNVSDQMDVYTKGEDDALLLLKADKTQLIDAYIKSETNNLLNNKANSGVSYTKGEDGAMLLLKADKTQLIDAYTKGETNNLLKNKADSGVSYTKGEDDALLLVKADKTQLINSYTKGDDNALLLLKADKTQLIDSYTKGEADNLLNYNANSGVSYTKGENVALLLLKANQSTTYTKSKIDYLISQIEVVDVDLSGYMTLGTAYTITANKKINNACRFVSSIDGIATITGAQFVKSCADDSVVLHCAGGTKPISEFAGIPTDLSNFYTKTQTFPKTETDNKYLRLYGSIQQTITGRLKYVCPFGYTYDEIQDSVANTYLTMSEVDSKLSNYVNTANTQEINGTKTFNANANVSGFVKTGKVDTSVLLAGGAGASGASVAVCTLANAGFPKYLSYANDIVFAGFVPHIANFLFGIDGKVTITIRALTGTAGLAIYSSAYINVTYPAAN</sequence>
<comment type="caution">
    <text evidence="1">The sequence shown here is derived from an EMBL/GenBank/DDBJ whole genome shotgun (WGS) entry which is preliminary data.</text>
</comment>
<protein>
    <submittedName>
        <fullName evidence="1">Uncharacterized protein</fullName>
    </submittedName>
</protein>
<reference evidence="1 2" key="1">
    <citation type="submission" date="2019-03" db="EMBL/GenBank/DDBJ databases">
        <title>Single cell metagenomics reveals metabolic interactions within the superorganism composed of flagellate Streblomastix strix and complex community of Bacteroidetes bacteria on its surface.</title>
        <authorList>
            <person name="Treitli S.C."/>
            <person name="Kolisko M."/>
            <person name="Husnik F."/>
            <person name="Keeling P."/>
            <person name="Hampl V."/>
        </authorList>
    </citation>
    <scope>NUCLEOTIDE SEQUENCE [LARGE SCALE GENOMIC DNA]</scope>
    <source>
        <strain evidence="1">ST1C</strain>
    </source>
</reference>
<name>A0A5J4WKE7_9EUKA</name>
<gene>
    <name evidence="1" type="ORF">EZS28_009658</name>
</gene>
<dbReference type="AlphaFoldDB" id="A0A5J4WKE7"/>
<evidence type="ECO:0000313" key="2">
    <source>
        <dbReference type="Proteomes" id="UP000324800"/>
    </source>
</evidence>
<dbReference type="EMBL" id="SNRW01001841">
    <property type="protein sequence ID" value="KAA6394815.1"/>
    <property type="molecule type" value="Genomic_DNA"/>
</dbReference>
<dbReference type="Proteomes" id="UP000324800">
    <property type="component" value="Unassembled WGS sequence"/>
</dbReference>